<gene>
    <name evidence="16" type="ORF">GAYE_SCF24G4405</name>
</gene>
<evidence type="ECO:0000256" key="11">
    <source>
        <dbReference type="ARBA" id="ARBA00023242"/>
    </source>
</evidence>
<dbReference type="InterPro" id="IPR000477">
    <property type="entry name" value="RT_dom"/>
</dbReference>
<evidence type="ECO:0000259" key="15">
    <source>
        <dbReference type="PROSITE" id="PS50878"/>
    </source>
</evidence>
<keyword evidence="5 13" id="KW-0808">Transferase</keyword>
<keyword evidence="6 13" id="KW-0548">Nucleotidyltransferase</keyword>
<evidence type="ECO:0000256" key="7">
    <source>
        <dbReference type="ARBA" id="ARBA00022723"/>
    </source>
</evidence>
<keyword evidence="7 13" id="KW-0479">Metal-binding</keyword>
<keyword evidence="8 13" id="KW-0460">Magnesium</keyword>
<dbReference type="GO" id="GO:0046872">
    <property type="term" value="F:metal ion binding"/>
    <property type="evidence" value="ECO:0007669"/>
    <property type="project" value="UniProtKB-KW"/>
</dbReference>
<evidence type="ECO:0000256" key="14">
    <source>
        <dbReference type="SAM" id="MobiDB-lite"/>
    </source>
</evidence>
<comment type="catalytic activity">
    <reaction evidence="12 13">
        <text>DNA(n) + a 2'-deoxyribonucleoside 5'-triphosphate = DNA(n+1) + diphosphate</text>
        <dbReference type="Rhea" id="RHEA:22508"/>
        <dbReference type="Rhea" id="RHEA-COMP:17339"/>
        <dbReference type="Rhea" id="RHEA-COMP:17340"/>
        <dbReference type="ChEBI" id="CHEBI:33019"/>
        <dbReference type="ChEBI" id="CHEBI:61560"/>
        <dbReference type="ChEBI" id="CHEBI:173112"/>
        <dbReference type="EC" id="2.7.7.49"/>
    </reaction>
</comment>
<feature type="compositionally biased region" description="Polar residues" evidence="14">
    <location>
        <begin position="60"/>
        <end position="81"/>
    </location>
</feature>
<comment type="caution">
    <text evidence="16">The sequence shown here is derived from an EMBL/GenBank/DDBJ whole genome shotgun (WGS) entry which is preliminary data.</text>
</comment>
<comment type="subcellular location">
    <subcellularLocation>
        <location evidence="13">Nucleus</location>
    </subcellularLocation>
    <subcellularLocation>
        <location evidence="13">Chromosome</location>
        <location evidence="13">Telomere</location>
    </subcellularLocation>
</comment>
<dbReference type="PANTHER" id="PTHR12066">
    <property type="entry name" value="TELOMERASE REVERSE TRANSCRIPTASE"/>
    <property type="match status" value="1"/>
</dbReference>
<evidence type="ECO:0000313" key="17">
    <source>
        <dbReference type="Proteomes" id="UP001300502"/>
    </source>
</evidence>
<organism evidence="16 17">
    <name type="scientific">Galdieria yellowstonensis</name>
    <dbReference type="NCBI Taxonomy" id="3028027"/>
    <lineage>
        <taxon>Eukaryota</taxon>
        <taxon>Rhodophyta</taxon>
        <taxon>Bangiophyceae</taxon>
        <taxon>Galdieriales</taxon>
        <taxon>Galdieriaceae</taxon>
        <taxon>Galdieria</taxon>
    </lineage>
</organism>
<dbReference type="SUPFAM" id="SSF56672">
    <property type="entry name" value="DNA/RNA polymerases"/>
    <property type="match status" value="1"/>
</dbReference>
<feature type="region of interest" description="Disordered" evidence="14">
    <location>
        <begin position="42"/>
        <end position="81"/>
    </location>
</feature>
<evidence type="ECO:0000313" key="16">
    <source>
        <dbReference type="EMBL" id="KAK4526489.1"/>
    </source>
</evidence>
<dbReference type="Pfam" id="PF21399">
    <property type="entry name" value="TERT_C"/>
    <property type="match status" value="1"/>
</dbReference>
<evidence type="ECO:0000256" key="6">
    <source>
        <dbReference type="ARBA" id="ARBA00022695"/>
    </source>
</evidence>
<evidence type="ECO:0000256" key="9">
    <source>
        <dbReference type="ARBA" id="ARBA00022895"/>
    </source>
</evidence>
<comment type="function">
    <text evidence="13">Telomerase is a ribonucleoprotein enzyme essential for the replication of chromosome termini in most eukaryotes. It elongates telomeres. It is a reverse transcriptase that adds simple sequence repeats to chromosome ends by copying a template sequence within the RNA component of the enzyme.</text>
</comment>
<dbReference type="Proteomes" id="UP001300502">
    <property type="component" value="Unassembled WGS sequence"/>
</dbReference>
<evidence type="ECO:0000256" key="10">
    <source>
        <dbReference type="ARBA" id="ARBA00022918"/>
    </source>
</evidence>
<dbReference type="PANTHER" id="PTHR12066:SF0">
    <property type="entry name" value="TELOMERASE REVERSE TRANSCRIPTASE"/>
    <property type="match status" value="1"/>
</dbReference>
<dbReference type="EMBL" id="JANCYU010000040">
    <property type="protein sequence ID" value="KAK4526489.1"/>
    <property type="molecule type" value="Genomic_DNA"/>
</dbReference>
<dbReference type="PRINTS" id="PR01365">
    <property type="entry name" value="TELOMERASERT"/>
</dbReference>
<evidence type="ECO:0000256" key="3">
    <source>
        <dbReference type="ARBA" id="ARBA00016182"/>
    </source>
</evidence>
<evidence type="ECO:0000256" key="1">
    <source>
        <dbReference type="ARBA" id="ARBA00008001"/>
    </source>
</evidence>
<evidence type="ECO:0000256" key="8">
    <source>
        <dbReference type="ARBA" id="ARBA00022842"/>
    </source>
</evidence>
<evidence type="ECO:0000256" key="12">
    <source>
        <dbReference type="ARBA" id="ARBA00048173"/>
    </source>
</evidence>
<dbReference type="Gene3D" id="1.10.357.90">
    <property type="match status" value="1"/>
</dbReference>
<dbReference type="AlphaFoldDB" id="A0AAV9IGQ3"/>
<protein>
    <recommendedName>
        <fullName evidence="3 13">Telomerase reverse transcriptase</fullName>
        <ecNumber evidence="2 13">2.7.7.49</ecNumber>
    </recommendedName>
    <alternativeName>
        <fullName evidence="13">Telomerase catalytic subunit</fullName>
    </alternativeName>
</protein>
<dbReference type="CDD" id="cd01648">
    <property type="entry name" value="TERT"/>
    <property type="match status" value="1"/>
</dbReference>
<dbReference type="Gene3D" id="1.10.132.70">
    <property type="match status" value="1"/>
</dbReference>
<dbReference type="GO" id="GO:0000781">
    <property type="term" value="C:chromosome, telomeric region"/>
    <property type="evidence" value="ECO:0007669"/>
    <property type="project" value="UniProtKB-SubCell"/>
</dbReference>
<dbReference type="PROSITE" id="PS50878">
    <property type="entry name" value="RT_POL"/>
    <property type="match status" value="1"/>
</dbReference>
<dbReference type="SMART" id="SM00975">
    <property type="entry name" value="Telomerase_RBD"/>
    <property type="match status" value="1"/>
</dbReference>
<dbReference type="GO" id="GO:0070034">
    <property type="term" value="F:telomerase RNA binding"/>
    <property type="evidence" value="ECO:0007669"/>
    <property type="project" value="TreeGrafter"/>
</dbReference>
<evidence type="ECO:0000256" key="2">
    <source>
        <dbReference type="ARBA" id="ARBA00012493"/>
    </source>
</evidence>
<sequence>MVLDAKSSASLRKLRKEARKYSANVYSVSSFLDSLVQTSSQKLSSSKKRRLRRKKLKQSYCHQSGSGIASSPRNSNTPQGACSNQKFENLRRNLIICSSSPYPKTEKAVDRCQYLTQPELVDLAVLRLSKANNTNVLLYGRKAANSQSSVVQQQLTSNTIIKHLKSAPWQQLLSFVGDEIMLYWLTKCTLLLPVGKDRCLVQLCGEPIGNVCNQQGKIFKYKYCCSSIFNKEEEMRRSLSSGKEHNSWTAQSILYKGRYSPLQLRRRHSPILFPMLSPTISGARILYQCIFHKLCLTNDTCENQYSWNRVKKQRISRNDRKILPLLLRIIRRCKKCRIVGILKKCCPLPLSQDLNVVHSKLRLDNKRKHPPSKDAPICKKARLFYENGMKRVKCIEGTDHVVSCNEPLDHSKELLARLVRCYCRPRHVTRFLTSLCSLIIPKQLWGTTKNRNTFYKWLAQLVRLRKDDELSILQLMEGMDFHSVPWIASKNNNRKAAPQQYRPQRFYLFLHWIIHSIIRPILTACFHSTDSEVFRKRILHYRVDVWRSIENLFHSSLHASCSFQRYDRKVQTLFEDIVTFSQLRLLPKASGLRKIQIPIKSSLKQLQARMGFMGNSAHGTTNHVLSNIQAVMEFERRRNSSLFASCVLSIDEIYLAWLKLKHQWKAAGKPSMYMAAVDISNAFDTIQLDFLIEKILPELFQEDEYVILRYCATFSTHSKPVVTKYERVVCNDPMEESHFLLLCRNKIANKFRTAIITDQVSRIVLARETILKVLRQRLMNNVVLFRNGLYLQKQGIPQGMTLSSRIASLYYGHFERHCLRPHHRSPSAAIEETDKKQIHLSLRLVDDFLYINSDRNEIMRFLQVMNHGSPLYGLCINPSKTRTFIGKDQSNEDNLCKEALRENITQVPWCGLVIHCRSLEITVDYSRYFESSIYDTLSFKASESCTEILVHRSQQVFSMKFHAILLDGNINSQQTVILNVFQASLLFAIKFFGQIFLFQKRNMNIQQTIPCVSIIVDTCCPSMLRLVRSRATCDIARSVDCPISIRWSLIGDLCLYAFKCIAERLAKRKTKSSSWLAPVARELRECFQSRQLPNQTQLEQYLCQHSSILWKLANKL</sequence>
<dbReference type="InterPro" id="IPR003545">
    <property type="entry name" value="Telomerase_RT"/>
</dbReference>
<proteinExistence type="inferred from homology"/>
<keyword evidence="17" id="KW-1185">Reference proteome</keyword>
<feature type="domain" description="Reverse transcriptase" evidence="15">
    <location>
        <begin position="567"/>
        <end position="914"/>
    </location>
</feature>
<keyword evidence="10 13" id="KW-0695">RNA-directed DNA polymerase</keyword>
<dbReference type="InterPro" id="IPR043502">
    <property type="entry name" value="DNA/RNA_pol_sf"/>
</dbReference>
<keyword evidence="9 13" id="KW-0779">Telomere</keyword>
<reference evidence="16 17" key="1">
    <citation type="submission" date="2022-07" db="EMBL/GenBank/DDBJ databases">
        <title>Genome-wide signatures of adaptation to extreme environments.</title>
        <authorList>
            <person name="Cho C.H."/>
            <person name="Yoon H.S."/>
        </authorList>
    </citation>
    <scope>NUCLEOTIDE SEQUENCE [LARGE SCALE GENOMIC DNA]</scope>
    <source>
        <strain evidence="16 17">108.79 E11</strain>
    </source>
</reference>
<keyword evidence="4 13" id="KW-0158">Chromosome</keyword>
<dbReference type="GO" id="GO:0007004">
    <property type="term" value="P:telomere maintenance via telomerase"/>
    <property type="evidence" value="ECO:0007669"/>
    <property type="project" value="TreeGrafter"/>
</dbReference>
<comment type="similarity">
    <text evidence="1 13">Belongs to the reverse transcriptase family. Telomerase subfamily.</text>
</comment>
<feature type="compositionally biased region" description="Basic residues" evidence="14">
    <location>
        <begin position="45"/>
        <end position="57"/>
    </location>
</feature>
<name>A0AAV9IGQ3_9RHOD</name>
<keyword evidence="11 13" id="KW-0539">Nucleus</keyword>
<dbReference type="GO" id="GO:0000333">
    <property type="term" value="C:telomerase catalytic core complex"/>
    <property type="evidence" value="ECO:0007669"/>
    <property type="project" value="TreeGrafter"/>
</dbReference>
<dbReference type="InterPro" id="IPR049139">
    <property type="entry name" value="TERT_C"/>
</dbReference>
<evidence type="ECO:0000256" key="5">
    <source>
        <dbReference type="ARBA" id="ARBA00022679"/>
    </source>
</evidence>
<dbReference type="InterPro" id="IPR021891">
    <property type="entry name" value="Telomerase_RBD"/>
</dbReference>
<dbReference type="Gene3D" id="3.30.70.2630">
    <property type="match status" value="1"/>
</dbReference>
<dbReference type="GO" id="GO:0003720">
    <property type="term" value="F:telomerase activity"/>
    <property type="evidence" value="ECO:0007669"/>
    <property type="project" value="InterPro"/>
</dbReference>
<dbReference type="GO" id="GO:0042162">
    <property type="term" value="F:telomeric DNA binding"/>
    <property type="evidence" value="ECO:0007669"/>
    <property type="project" value="TreeGrafter"/>
</dbReference>
<dbReference type="EC" id="2.7.7.49" evidence="2 13"/>
<accession>A0AAV9IGQ3</accession>
<evidence type="ECO:0000256" key="13">
    <source>
        <dbReference type="RuleBase" id="RU365061"/>
    </source>
</evidence>
<dbReference type="Pfam" id="PF12009">
    <property type="entry name" value="Telomerase_RBD"/>
    <property type="match status" value="1"/>
</dbReference>
<evidence type="ECO:0000256" key="4">
    <source>
        <dbReference type="ARBA" id="ARBA00022454"/>
    </source>
</evidence>